<organism evidence="3">
    <name type="scientific">Schizophyllum commune (strain H4-8 / FGSC 9210)</name>
    <name type="common">Split gill fungus</name>
    <dbReference type="NCBI Taxonomy" id="578458"/>
    <lineage>
        <taxon>Eukaryota</taxon>
        <taxon>Fungi</taxon>
        <taxon>Dikarya</taxon>
        <taxon>Basidiomycota</taxon>
        <taxon>Agaricomycotina</taxon>
        <taxon>Agaricomycetes</taxon>
        <taxon>Agaricomycetidae</taxon>
        <taxon>Agaricales</taxon>
        <taxon>Schizophyllaceae</taxon>
        <taxon>Schizophyllum</taxon>
    </lineage>
</organism>
<dbReference type="GeneID" id="9592993"/>
<sequence>MYICMPGIVFDSPRAQIVKTHVLRGSAPTCSFRTPIKPSESAVIPLALQGPKNAKSTSIAPRSAPVALADRRDDTQRQTGGGLGSARGGAERRCVAGAFGGGKNRKLTSNEPRSAREVLDGSRECREGAGGGAKRRRAFTSSVDAFKYSSRYLSALRSHPHRARRPGDMSKVLFNISLTVNDPKSSITTSHMLGSNRISSGEQGLCLASLAPALLVLSLRFVAPSSDEYLYRRPPSEGLTPSHPRGVLDFATLPELPVPPATPSFRVSTDFNTLGADVHYNEIAFDVTELE</sequence>
<accession>D8QL39</accession>
<keyword evidence="3" id="KW-1185">Reference proteome</keyword>
<dbReference type="EMBL" id="GL377317">
    <property type="protein sequence ID" value="EFI91449.1"/>
    <property type="molecule type" value="Genomic_DNA"/>
</dbReference>
<feature type="region of interest" description="Disordered" evidence="1">
    <location>
        <begin position="53"/>
        <end position="89"/>
    </location>
</feature>
<dbReference type="Proteomes" id="UP000007431">
    <property type="component" value="Unassembled WGS sequence"/>
</dbReference>
<protein>
    <submittedName>
        <fullName evidence="2">Uncharacterized protein</fullName>
    </submittedName>
</protein>
<dbReference type="AlphaFoldDB" id="D8QL39"/>
<evidence type="ECO:0000313" key="2">
    <source>
        <dbReference type="EMBL" id="EFI91449.1"/>
    </source>
</evidence>
<dbReference type="InParanoid" id="D8QL39"/>
<evidence type="ECO:0000313" key="3">
    <source>
        <dbReference type="Proteomes" id="UP000007431"/>
    </source>
</evidence>
<dbReference type="KEGG" id="scm:SCHCO_02593747"/>
<name>D8QL39_SCHCM</name>
<dbReference type="VEuPathDB" id="FungiDB:SCHCODRAFT_02593747"/>
<gene>
    <name evidence="2" type="ORF">SCHCODRAFT_238644</name>
</gene>
<dbReference type="HOGENOM" id="CLU_956970_0_0_1"/>
<dbReference type="RefSeq" id="XP_003026352.1">
    <property type="nucleotide sequence ID" value="XM_003026306.1"/>
</dbReference>
<evidence type="ECO:0000256" key="1">
    <source>
        <dbReference type="SAM" id="MobiDB-lite"/>
    </source>
</evidence>
<reference evidence="2 3" key="1">
    <citation type="journal article" date="2010" name="Nat. Biotechnol.">
        <title>Genome sequence of the model mushroom Schizophyllum commune.</title>
        <authorList>
            <person name="Ohm R.A."/>
            <person name="de Jong J.F."/>
            <person name="Lugones L.G."/>
            <person name="Aerts A."/>
            <person name="Kothe E."/>
            <person name="Stajich J.E."/>
            <person name="de Vries R.P."/>
            <person name="Record E."/>
            <person name="Levasseur A."/>
            <person name="Baker S.E."/>
            <person name="Bartholomew K.A."/>
            <person name="Coutinho P.M."/>
            <person name="Erdmann S."/>
            <person name="Fowler T.J."/>
            <person name="Gathman A.C."/>
            <person name="Lombard V."/>
            <person name="Henrissat B."/>
            <person name="Knabe N."/>
            <person name="Kuees U."/>
            <person name="Lilly W.W."/>
            <person name="Lindquist E."/>
            <person name="Lucas S."/>
            <person name="Magnuson J.K."/>
            <person name="Piumi F."/>
            <person name="Raudaskoski M."/>
            <person name="Salamov A."/>
            <person name="Schmutz J."/>
            <person name="Schwarze F.W.M.R."/>
            <person name="vanKuyk P.A."/>
            <person name="Horton J.S."/>
            <person name="Grigoriev I.V."/>
            <person name="Woesten H.A.B."/>
        </authorList>
    </citation>
    <scope>NUCLEOTIDE SEQUENCE [LARGE SCALE GENOMIC DNA]</scope>
    <source>
        <strain evidence="3">H4-8 / FGSC 9210</strain>
    </source>
</reference>
<proteinExistence type="predicted"/>